<evidence type="ECO:0000256" key="1">
    <source>
        <dbReference type="SAM" id="Phobius"/>
    </source>
</evidence>
<proteinExistence type="predicted"/>
<keyword evidence="1" id="KW-0472">Membrane</keyword>
<name>A0A0R1S8D9_9LACO</name>
<reference evidence="2 3" key="1">
    <citation type="journal article" date="2015" name="Genome Announc.">
        <title>Expanding the biotechnology potential of lactobacilli through comparative genomics of 213 strains and associated genera.</title>
        <authorList>
            <person name="Sun Z."/>
            <person name="Harris H.M."/>
            <person name="McCann A."/>
            <person name="Guo C."/>
            <person name="Argimon S."/>
            <person name="Zhang W."/>
            <person name="Yang X."/>
            <person name="Jeffery I.B."/>
            <person name="Cooney J.C."/>
            <person name="Kagawa T.F."/>
            <person name="Liu W."/>
            <person name="Song Y."/>
            <person name="Salvetti E."/>
            <person name="Wrobel A."/>
            <person name="Rasinkangas P."/>
            <person name="Parkhill J."/>
            <person name="Rea M.C."/>
            <person name="O'Sullivan O."/>
            <person name="Ritari J."/>
            <person name="Douillard F.P."/>
            <person name="Paul Ross R."/>
            <person name="Yang R."/>
            <person name="Briner A.E."/>
            <person name="Felis G.E."/>
            <person name="de Vos W.M."/>
            <person name="Barrangou R."/>
            <person name="Klaenhammer T.R."/>
            <person name="Caufield P.W."/>
            <person name="Cui Y."/>
            <person name="Zhang H."/>
            <person name="O'Toole P.W."/>
        </authorList>
    </citation>
    <scope>NUCLEOTIDE SEQUENCE [LARGE SCALE GENOMIC DNA]</scope>
    <source>
        <strain evidence="2 3">DSM 14421</strain>
    </source>
</reference>
<accession>A0A0R1S8D9</accession>
<protein>
    <submittedName>
        <fullName evidence="2">Uncharacterized protein</fullName>
    </submittedName>
</protein>
<keyword evidence="1" id="KW-1133">Transmembrane helix</keyword>
<evidence type="ECO:0000313" key="3">
    <source>
        <dbReference type="Proteomes" id="UP000052013"/>
    </source>
</evidence>
<dbReference type="Proteomes" id="UP000052013">
    <property type="component" value="Unassembled WGS sequence"/>
</dbReference>
<evidence type="ECO:0000313" key="2">
    <source>
        <dbReference type="EMBL" id="KRL62504.1"/>
    </source>
</evidence>
<sequence length="55" mass="6388">MIILITSWVFLDNIAELIWPDNNGLAYVYQEMFSSGIMLIASIGLFIFHWKHAKD</sequence>
<keyword evidence="1" id="KW-0812">Transmembrane</keyword>
<dbReference type="EMBL" id="AZEY01000108">
    <property type="protein sequence ID" value="KRL62504.1"/>
    <property type="molecule type" value="Genomic_DNA"/>
</dbReference>
<comment type="caution">
    <text evidence="2">The sequence shown here is derived from an EMBL/GenBank/DDBJ whole genome shotgun (WGS) entry which is preliminary data.</text>
</comment>
<dbReference type="PATRIC" id="fig|1423739.3.peg.2102"/>
<dbReference type="AlphaFoldDB" id="A0A0R1S8D9"/>
<feature type="transmembrane region" description="Helical" evidence="1">
    <location>
        <begin position="32"/>
        <end position="50"/>
    </location>
</feature>
<gene>
    <name evidence="2" type="ORF">FC85_GL002016</name>
</gene>
<organism evidence="2 3">
    <name type="scientific">Lentilactobacillus diolivorans DSM 14421</name>
    <dbReference type="NCBI Taxonomy" id="1423739"/>
    <lineage>
        <taxon>Bacteria</taxon>
        <taxon>Bacillati</taxon>
        <taxon>Bacillota</taxon>
        <taxon>Bacilli</taxon>
        <taxon>Lactobacillales</taxon>
        <taxon>Lactobacillaceae</taxon>
        <taxon>Lentilactobacillus</taxon>
    </lineage>
</organism>